<dbReference type="Proteomes" id="UP000294927">
    <property type="component" value="Unassembled WGS sequence"/>
</dbReference>
<proteinExistence type="predicted"/>
<sequence length="50" mass="5552">MTAQRNMSNIWQLSAIGALCVIHPLWELIGFTMSVMSNVGIIDVTQLPIH</sequence>
<evidence type="ECO:0000313" key="2">
    <source>
        <dbReference type="Proteomes" id="UP000294927"/>
    </source>
</evidence>
<dbReference type="AlphaFoldDB" id="A0A4R7UTU3"/>
<comment type="caution">
    <text evidence="1">The sequence shown here is derived from an EMBL/GenBank/DDBJ whole genome shotgun (WGS) entry which is preliminary data.</text>
</comment>
<reference evidence="1 2" key="1">
    <citation type="submission" date="2019-03" db="EMBL/GenBank/DDBJ databases">
        <title>Genomic Encyclopedia of Archaeal and Bacterial Type Strains, Phase II (KMG-II): from individual species to whole genera.</title>
        <authorList>
            <person name="Goeker M."/>
        </authorList>
    </citation>
    <scope>NUCLEOTIDE SEQUENCE [LARGE SCALE GENOMIC DNA]</scope>
    <source>
        <strain evidence="1 2">DSM 45499</strain>
    </source>
</reference>
<protein>
    <submittedName>
        <fullName evidence="1">Uncharacterized protein</fullName>
    </submittedName>
</protein>
<gene>
    <name evidence="1" type="ORF">CLV71_13051</name>
</gene>
<name>A0A4R7UTU3_9PSEU</name>
<evidence type="ECO:0000313" key="1">
    <source>
        <dbReference type="EMBL" id="TDV36845.1"/>
    </source>
</evidence>
<organism evidence="1 2">
    <name type="scientific">Actinophytocola oryzae</name>
    <dbReference type="NCBI Taxonomy" id="502181"/>
    <lineage>
        <taxon>Bacteria</taxon>
        <taxon>Bacillati</taxon>
        <taxon>Actinomycetota</taxon>
        <taxon>Actinomycetes</taxon>
        <taxon>Pseudonocardiales</taxon>
        <taxon>Pseudonocardiaceae</taxon>
    </lineage>
</organism>
<keyword evidence="2" id="KW-1185">Reference proteome</keyword>
<dbReference type="EMBL" id="SOCP01000030">
    <property type="protein sequence ID" value="TDV36845.1"/>
    <property type="molecule type" value="Genomic_DNA"/>
</dbReference>
<accession>A0A4R7UTU3</accession>